<dbReference type="RefSeq" id="WP_339970077.1">
    <property type="nucleotide sequence ID" value="NZ_JBBHJY010000015.1"/>
</dbReference>
<organism evidence="1 2">
    <name type="scientific">Novosphingobium aquae</name>
    <dbReference type="NCBI Taxonomy" id="3133435"/>
    <lineage>
        <taxon>Bacteria</taxon>
        <taxon>Pseudomonadati</taxon>
        <taxon>Pseudomonadota</taxon>
        <taxon>Alphaproteobacteria</taxon>
        <taxon>Sphingomonadales</taxon>
        <taxon>Sphingomonadaceae</taxon>
        <taxon>Novosphingobium</taxon>
    </lineage>
</organism>
<keyword evidence="2" id="KW-1185">Reference proteome</keyword>
<accession>A0ABU8SDW2</accession>
<dbReference type="EMBL" id="JBBHJY010000015">
    <property type="protein sequence ID" value="MEJ6012163.1"/>
    <property type="molecule type" value="Genomic_DNA"/>
</dbReference>
<reference evidence="1 2" key="1">
    <citation type="submission" date="2024-03" db="EMBL/GenBank/DDBJ databases">
        <authorList>
            <person name="Jo J.-H."/>
        </authorList>
    </citation>
    <scope>NUCLEOTIDE SEQUENCE [LARGE SCALE GENOMIC DNA]</scope>
    <source>
        <strain evidence="1 2">AS3R-12</strain>
    </source>
</reference>
<gene>
    <name evidence="1" type="ORF">WG900_19860</name>
</gene>
<sequence length="159" mass="17291">MTKDSHKFEMLSGKRQYERLLRGSSFVVTTPAAAIAEAASAVITTRISNRESDFTQRTIALNERSFEFLFRNFLKGGRMHETGSSTIFRKQSLAKFSCSGKVWTVAPIFALLKLGNSSGGTAQIGELDTSYLDLSSVFQVSPAASGPVCQRAPGWQADG</sequence>
<protein>
    <submittedName>
        <fullName evidence="1">Uncharacterized protein</fullName>
    </submittedName>
</protein>
<name>A0ABU8SDW2_9SPHN</name>
<evidence type="ECO:0000313" key="1">
    <source>
        <dbReference type="EMBL" id="MEJ6012163.1"/>
    </source>
</evidence>
<evidence type="ECO:0000313" key="2">
    <source>
        <dbReference type="Proteomes" id="UP001379235"/>
    </source>
</evidence>
<comment type="caution">
    <text evidence="1">The sequence shown here is derived from an EMBL/GenBank/DDBJ whole genome shotgun (WGS) entry which is preliminary data.</text>
</comment>
<dbReference type="Proteomes" id="UP001379235">
    <property type="component" value="Unassembled WGS sequence"/>
</dbReference>
<proteinExistence type="predicted"/>